<keyword evidence="1" id="KW-1133">Transmembrane helix</keyword>
<organism evidence="2 3">
    <name type="scientific">Cryptolaemus montrouzieri</name>
    <dbReference type="NCBI Taxonomy" id="559131"/>
    <lineage>
        <taxon>Eukaryota</taxon>
        <taxon>Metazoa</taxon>
        <taxon>Ecdysozoa</taxon>
        <taxon>Arthropoda</taxon>
        <taxon>Hexapoda</taxon>
        <taxon>Insecta</taxon>
        <taxon>Pterygota</taxon>
        <taxon>Neoptera</taxon>
        <taxon>Endopterygota</taxon>
        <taxon>Coleoptera</taxon>
        <taxon>Polyphaga</taxon>
        <taxon>Cucujiformia</taxon>
        <taxon>Coccinelloidea</taxon>
        <taxon>Coccinellidae</taxon>
        <taxon>Scymninae</taxon>
        <taxon>Scymnini</taxon>
        <taxon>Cryptolaemus</taxon>
    </lineage>
</organism>
<dbReference type="EMBL" id="JABFTP020000103">
    <property type="protein sequence ID" value="KAL3278463.1"/>
    <property type="molecule type" value="Genomic_DNA"/>
</dbReference>
<evidence type="ECO:0000256" key="1">
    <source>
        <dbReference type="SAM" id="Phobius"/>
    </source>
</evidence>
<gene>
    <name evidence="2" type="ORF">HHI36_013783</name>
</gene>
<sequence length="113" mass="13198">MIMTMKLMLFTFLLMLMNFLTIKILMMMMGACDEDFKKDIAGTFEIHQQSGNSLLCSTDIDMHAIYNDRVSPSTSKSICLCNTKEKLQRHQNEQKWQEHGMKDVSVIRLRYLP</sequence>
<feature type="transmembrane region" description="Helical" evidence="1">
    <location>
        <begin position="7"/>
        <end position="29"/>
    </location>
</feature>
<reference evidence="2 3" key="1">
    <citation type="journal article" date="2021" name="BMC Biol.">
        <title>Horizontally acquired antibacterial genes associated with adaptive radiation of ladybird beetles.</title>
        <authorList>
            <person name="Li H.S."/>
            <person name="Tang X.F."/>
            <person name="Huang Y.H."/>
            <person name="Xu Z.Y."/>
            <person name="Chen M.L."/>
            <person name="Du X.Y."/>
            <person name="Qiu B.Y."/>
            <person name="Chen P.T."/>
            <person name="Zhang W."/>
            <person name="Slipinski A."/>
            <person name="Escalona H.E."/>
            <person name="Waterhouse R.M."/>
            <person name="Zwick A."/>
            <person name="Pang H."/>
        </authorList>
    </citation>
    <scope>NUCLEOTIDE SEQUENCE [LARGE SCALE GENOMIC DNA]</scope>
    <source>
        <strain evidence="2">SYSU2018</strain>
    </source>
</reference>
<keyword evidence="1" id="KW-0472">Membrane</keyword>
<dbReference type="Proteomes" id="UP001516400">
    <property type="component" value="Unassembled WGS sequence"/>
</dbReference>
<comment type="caution">
    <text evidence="2">The sequence shown here is derived from an EMBL/GenBank/DDBJ whole genome shotgun (WGS) entry which is preliminary data.</text>
</comment>
<name>A0ABD2NI80_9CUCU</name>
<protein>
    <submittedName>
        <fullName evidence="2">Uncharacterized protein</fullName>
    </submittedName>
</protein>
<evidence type="ECO:0000313" key="3">
    <source>
        <dbReference type="Proteomes" id="UP001516400"/>
    </source>
</evidence>
<dbReference type="AlphaFoldDB" id="A0ABD2NI80"/>
<accession>A0ABD2NI80</accession>
<proteinExistence type="predicted"/>
<keyword evidence="1" id="KW-0812">Transmembrane</keyword>
<keyword evidence="3" id="KW-1185">Reference proteome</keyword>
<evidence type="ECO:0000313" key="2">
    <source>
        <dbReference type="EMBL" id="KAL3278463.1"/>
    </source>
</evidence>